<dbReference type="AlphaFoldDB" id="A0A7J6IVP0"/>
<dbReference type="OrthoDB" id="4788767at2759"/>
<dbReference type="RefSeq" id="XP_066008088.1">
    <property type="nucleotide sequence ID" value="XM_066152526.1"/>
</dbReference>
<proteinExistence type="predicted"/>
<organism evidence="1 2">
    <name type="scientific">Colletotrichum fructicola (strain Nara gc5)</name>
    <name type="common">Anthracnose fungus</name>
    <name type="synonym">Colletotrichum gloeosporioides (strain Nara gc5)</name>
    <dbReference type="NCBI Taxonomy" id="1213859"/>
    <lineage>
        <taxon>Eukaryota</taxon>
        <taxon>Fungi</taxon>
        <taxon>Dikarya</taxon>
        <taxon>Ascomycota</taxon>
        <taxon>Pezizomycotina</taxon>
        <taxon>Sordariomycetes</taxon>
        <taxon>Hypocreomycetidae</taxon>
        <taxon>Glomerellales</taxon>
        <taxon>Glomerellaceae</taxon>
        <taxon>Colletotrichum</taxon>
        <taxon>Colletotrichum gloeosporioides species complex</taxon>
    </lineage>
</organism>
<reference evidence="1 2" key="1">
    <citation type="submission" date="2012-08" db="EMBL/GenBank/DDBJ databases">
        <authorList>
            <person name="Gan P.H.P."/>
            <person name="Ikeda K."/>
            <person name="Irieda H."/>
            <person name="Narusaka M."/>
            <person name="O'Connell R.J."/>
            <person name="Narusaka Y."/>
            <person name="Takano Y."/>
            <person name="Kubo Y."/>
            <person name="Shirasu K."/>
        </authorList>
    </citation>
    <scope>NUCLEOTIDE SEQUENCE [LARGE SCALE GENOMIC DNA]</scope>
    <source>
        <strain evidence="1 2">Nara gc5</strain>
    </source>
</reference>
<name>A0A7J6IVP0_COLFN</name>
<evidence type="ECO:0000313" key="1">
    <source>
        <dbReference type="EMBL" id="KAF4480292.1"/>
    </source>
</evidence>
<protein>
    <submittedName>
        <fullName evidence="1">Uncharacterized protein</fullName>
    </submittedName>
</protein>
<accession>A0A7J6IVP0</accession>
<sequence>MSSALARKCPHCYSSHRYLSPLALALTELSCQVPIFSQSKSTSHTITHNDTPVAQTNPFIPPSAVSIISSSGPSLLQPNMCEWYRRNYACGHHFTGASEWCYRYSQTQKRCKVVVTQVDYDASVCKSCMKKGHKTEVPWEHMIDRTKYDPSRDE</sequence>
<dbReference type="GeneID" id="43616785"/>
<evidence type="ECO:0000313" key="2">
    <source>
        <dbReference type="Proteomes" id="UP000011096"/>
    </source>
</evidence>
<comment type="caution">
    <text evidence="1">The sequence shown here is derived from an EMBL/GenBank/DDBJ whole genome shotgun (WGS) entry which is preliminary data.</text>
</comment>
<dbReference type="EMBL" id="ANPB02000006">
    <property type="protein sequence ID" value="KAF4480292.1"/>
    <property type="molecule type" value="Genomic_DNA"/>
</dbReference>
<keyword evidence="2" id="KW-1185">Reference proteome</keyword>
<dbReference type="InParanoid" id="A0A7J6IVP0"/>
<dbReference type="Proteomes" id="UP000011096">
    <property type="component" value="Unassembled WGS sequence"/>
</dbReference>
<gene>
    <name evidence="1" type="ORF">CGGC5_v011403</name>
</gene>
<reference evidence="1 2" key="2">
    <citation type="submission" date="2020-04" db="EMBL/GenBank/DDBJ databases">
        <title>Genome sequencing and assembly of multiple isolates from the Colletotrichum gloeosporioides species complex.</title>
        <authorList>
            <person name="Gan P."/>
            <person name="Shirasu K."/>
        </authorList>
    </citation>
    <scope>NUCLEOTIDE SEQUENCE [LARGE SCALE GENOMIC DNA]</scope>
    <source>
        <strain evidence="1 2">Nara gc5</strain>
    </source>
</reference>